<organism evidence="2 3">
    <name type="scientific">Daucus carota subsp. sativus</name>
    <name type="common">Carrot</name>
    <dbReference type="NCBI Taxonomy" id="79200"/>
    <lineage>
        <taxon>Eukaryota</taxon>
        <taxon>Viridiplantae</taxon>
        <taxon>Streptophyta</taxon>
        <taxon>Embryophyta</taxon>
        <taxon>Tracheophyta</taxon>
        <taxon>Spermatophyta</taxon>
        <taxon>Magnoliopsida</taxon>
        <taxon>eudicotyledons</taxon>
        <taxon>Gunneridae</taxon>
        <taxon>Pentapetalae</taxon>
        <taxon>asterids</taxon>
        <taxon>campanulids</taxon>
        <taxon>Apiales</taxon>
        <taxon>Apiaceae</taxon>
        <taxon>Apioideae</taxon>
        <taxon>Scandiceae</taxon>
        <taxon>Daucinae</taxon>
        <taxon>Daucus</taxon>
        <taxon>Daucus sect. Daucus</taxon>
    </lineage>
</organism>
<protein>
    <submittedName>
        <fullName evidence="2">Uncharacterized protein</fullName>
    </submittedName>
</protein>
<gene>
    <name evidence="2" type="ORF">DCAR_0521722</name>
</gene>
<feature type="region of interest" description="Disordered" evidence="1">
    <location>
        <begin position="660"/>
        <end position="683"/>
    </location>
</feature>
<feature type="region of interest" description="Disordered" evidence="1">
    <location>
        <begin position="860"/>
        <end position="910"/>
    </location>
</feature>
<feature type="compositionally biased region" description="Low complexity" evidence="1">
    <location>
        <begin position="673"/>
        <end position="683"/>
    </location>
</feature>
<accession>A0A164ZD22</accession>
<dbReference type="OrthoDB" id="653468at2759"/>
<reference evidence="2" key="2">
    <citation type="submission" date="2022-03" db="EMBL/GenBank/DDBJ databases">
        <title>Draft title - Genomic analysis of global carrot germplasm unveils the trajectory of domestication and the origin of high carotenoid orange carrot.</title>
        <authorList>
            <person name="Iorizzo M."/>
            <person name="Ellison S."/>
            <person name="Senalik D."/>
            <person name="Macko-Podgorni A."/>
            <person name="Grzebelus D."/>
            <person name="Bostan H."/>
            <person name="Rolling W."/>
            <person name="Curaba J."/>
            <person name="Simon P."/>
        </authorList>
    </citation>
    <scope>NUCLEOTIDE SEQUENCE</scope>
    <source>
        <tissue evidence="2">Leaf</tissue>
    </source>
</reference>
<proteinExistence type="predicted"/>
<feature type="region of interest" description="Disordered" evidence="1">
    <location>
        <begin position="701"/>
        <end position="720"/>
    </location>
</feature>
<feature type="region of interest" description="Disordered" evidence="1">
    <location>
        <begin position="1045"/>
        <end position="1096"/>
    </location>
</feature>
<dbReference type="PANTHER" id="PTHR33416">
    <property type="entry name" value="NUCLEAR PORE COMPLEX PROTEIN NUP1"/>
    <property type="match status" value="1"/>
</dbReference>
<feature type="compositionally biased region" description="Low complexity" evidence="1">
    <location>
        <begin position="860"/>
        <end position="883"/>
    </location>
</feature>
<feature type="region of interest" description="Disordered" evidence="1">
    <location>
        <begin position="1"/>
        <end position="45"/>
    </location>
</feature>
<evidence type="ECO:0000313" key="3">
    <source>
        <dbReference type="Proteomes" id="UP000077755"/>
    </source>
</evidence>
<feature type="compositionally biased region" description="Low complexity" evidence="1">
    <location>
        <begin position="807"/>
        <end position="827"/>
    </location>
</feature>
<dbReference type="GO" id="GO:0005635">
    <property type="term" value="C:nuclear envelope"/>
    <property type="evidence" value="ECO:0007669"/>
    <property type="project" value="TreeGrafter"/>
</dbReference>
<feature type="compositionally biased region" description="Polar residues" evidence="1">
    <location>
        <begin position="374"/>
        <end position="383"/>
    </location>
</feature>
<reference evidence="2" key="1">
    <citation type="journal article" date="2016" name="Nat. Genet.">
        <title>A high-quality carrot genome assembly provides new insights into carotenoid accumulation and asterid genome evolution.</title>
        <authorList>
            <person name="Iorizzo M."/>
            <person name="Ellison S."/>
            <person name="Senalik D."/>
            <person name="Zeng P."/>
            <person name="Satapoomin P."/>
            <person name="Huang J."/>
            <person name="Bowman M."/>
            <person name="Iovene M."/>
            <person name="Sanseverino W."/>
            <person name="Cavagnaro P."/>
            <person name="Yildiz M."/>
            <person name="Macko-Podgorni A."/>
            <person name="Moranska E."/>
            <person name="Grzebelus E."/>
            <person name="Grzebelus D."/>
            <person name="Ashrafi H."/>
            <person name="Zheng Z."/>
            <person name="Cheng S."/>
            <person name="Spooner D."/>
            <person name="Van Deynze A."/>
            <person name="Simon P."/>
        </authorList>
    </citation>
    <scope>NUCLEOTIDE SEQUENCE</scope>
    <source>
        <tissue evidence="2">Leaf</tissue>
    </source>
</reference>
<feature type="compositionally biased region" description="Low complexity" evidence="1">
    <location>
        <begin position="1173"/>
        <end position="1183"/>
    </location>
</feature>
<feature type="compositionally biased region" description="Basic residues" evidence="1">
    <location>
        <begin position="1219"/>
        <end position="1232"/>
    </location>
</feature>
<evidence type="ECO:0000256" key="1">
    <source>
        <dbReference type="SAM" id="MobiDB-lite"/>
    </source>
</evidence>
<feature type="compositionally biased region" description="Basic residues" evidence="1">
    <location>
        <begin position="19"/>
        <end position="28"/>
    </location>
</feature>
<feature type="compositionally biased region" description="Polar residues" evidence="1">
    <location>
        <begin position="523"/>
        <end position="547"/>
    </location>
</feature>
<feature type="compositionally biased region" description="Low complexity" evidence="1">
    <location>
        <begin position="984"/>
        <end position="1000"/>
    </location>
</feature>
<feature type="compositionally biased region" description="Basic and acidic residues" evidence="1">
    <location>
        <begin position="727"/>
        <end position="741"/>
    </location>
</feature>
<feature type="compositionally biased region" description="Polar residues" evidence="1">
    <location>
        <begin position="1184"/>
        <end position="1196"/>
    </location>
</feature>
<name>A0A164ZD22_DAUCS</name>
<feature type="region of interest" description="Disordered" evidence="1">
    <location>
        <begin position="979"/>
        <end position="1008"/>
    </location>
</feature>
<dbReference type="PANTHER" id="PTHR33416:SF20">
    <property type="entry name" value="NUCLEAR PORE COMPLEX PROTEIN NUP1"/>
    <property type="match status" value="1"/>
</dbReference>
<feature type="region of interest" description="Disordered" evidence="1">
    <location>
        <begin position="523"/>
        <end position="557"/>
    </location>
</feature>
<dbReference type="GO" id="GO:0016973">
    <property type="term" value="P:poly(A)+ mRNA export from nucleus"/>
    <property type="evidence" value="ECO:0007669"/>
    <property type="project" value="TreeGrafter"/>
</dbReference>
<feature type="compositionally biased region" description="Polar residues" evidence="1">
    <location>
        <begin position="889"/>
        <end position="910"/>
    </location>
</feature>
<dbReference type="OMA" id="PMFGNSA"/>
<dbReference type="Gramene" id="KZM95745">
    <property type="protein sequence ID" value="KZM95745"/>
    <property type="gene ID" value="DCAR_018987"/>
</dbReference>
<feature type="compositionally biased region" description="Polar residues" evidence="1">
    <location>
        <begin position="660"/>
        <end position="672"/>
    </location>
</feature>
<feature type="region of interest" description="Disordered" evidence="1">
    <location>
        <begin position="776"/>
        <end position="827"/>
    </location>
</feature>
<feature type="compositionally biased region" description="Low complexity" evidence="1">
    <location>
        <begin position="1045"/>
        <end position="1064"/>
    </location>
</feature>
<keyword evidence="3" id="KW-1185">Reference proteome</keyword>
<feature type="region of interest" description="Disordered" evidence="1">
    <location>
        <begin position="1173"/>
        <end position="1232"/>
    </location>
</feature>
<feature type="compositionally biased region" description="Basic and acidic residues" evidence="1">
    <location>
        <begin position="386"/>
        <end position="400"/>
    </location>
</feature>
<feature type="region of interest" description="Disordered" evidence="1">
    <location>
        <begin position="357"/>
        <end position="405"/>
    </location>
</feature>
<dbReference type="GO" id="GO:0071763">
    <property type="term" value="P:nuclear membrane organization"/>
    <property type="evidence" value="ECO:0007669"/>
    <property type="project" value="TreeGrafter"/>
</dbReference>
<feature type="region of interest" description="Disordered" evidence="1">
    <location>
        <begin position="308"/>
        <end position="340"/>
    </location>
</feature>
<feature type="compositionally biased region" description="Low complexity" evidence="1">
    <location>
        <begin position="1197"/>
        <end position="1209"/>
    </location>
</feature>
<dbReference type="KEGG" id="dcr:108222927"/>
<dbReference type="Proteomes" id="UP000077755">
    <property type="component" value="Chromosome 5"/>
</dbReference>
<dbReference type="EMBL" id="CP093347">
    <property type="protein sequence ID" value="WOH02333.1"/>
    <property type="molecule type" value="Genomic_DNA"/>
</dbReference>
<dbReference type="AlphaFoldDB" id="A0A164ZD22"/>
<feature type="region of interest" description="Disordered" evidence="1">
    <location>
        <begin position="727"/>
        <end position="755"/>
    </location>
</feature>
<sequence>MAIASEGETSYRGGAGGKFQKRPARRHQTTPYDRPPSIVRNPRPGGWVSKLFDPASRFISARAFKFFSNFRKRITESEQEAKDVPQEATPTLVDCKGTRERDIACNGDINNSFEGSGISDLEQMLQQKTFTRSEIDRLTELLRSRTMESSNQDKEKTNEGNLYKSVSDVEKHNVSMRSPLQEKRDDGIKLQRDVTVTGVGAKVLEDDIASPAELAKAYMGRSSKVSPSMLGARSQAFKEETPLLNHGVYPSKSSALSLVSKSLLREGVPEKSFATPRSRGRSAIYNMARTPYSRGAASTNYIYAGPSSSSSSPQSVWEHNGQSGSKQLALKRRSSVLDDDSGSIGAIRRIRQKPNLLYNTSPLPTRGTDLGRSAGQNHISSSDKPLLLDDAKNQVSKNREESEDDSIAGFRYPLVNSQSRQMASKILQQLEKFTPQKSSESKMTTARDKSPIKLTSNMLRGQALRSLENADSTQYLQKQDAGKLEDSSNALQDAGGQVSQKKVIVEENGFKESNITLKSIASSSDANGASSMTNAAPNVKNGDSNVSKFAAQPPQKKRAFRMTAIEDFADLDDETYTNGFASGERTEELQIVSKSVSPQDKGIEKILTKAEGKIPEKLTSNSTSDHKLFGGLAAAKENTGFQTPVVASISNFKQDVNDQSTSVVNNSVPSRDTSGSPTLSGLSSKNVNALPSFTFSASPFGESSGSIPTWSDPSQQALNSFGNDTQLRTKESDKVNAKSPEKLGQVSWPSDNSTPVAVKASTASALVPSCVPSETLNNGLADSKPSSDISPPKPPSSNSTEQVLGNSSTTTHSLTSAAMTSGSTSISSPSIFAVKPPSFTTAPAASPPLFSSEPVASPVFSFEPSKPKSSPATTVSTVTGADTTEMKSSEGTLISSSDKPPSGSMFATTNAGNNPFGFSSSFAASSSSSAVNTQLPPKSGAPAVTQSVPFQFGSSGSSTIFGTSGTSFTTNVSVTASSISPANPFGSGTTSLSTTSSPFSAVSPANALGSSASSPSPSPFFSFGASTTASTPMVFGQSTGTSVSTFSFTSPTSTTSSMPSLSQSKPVFGSAAAVRSPGNNGDQMNMEDSMAEDPVHSSNPAVPVFGQSLVSPSNSTVPVFGQATVTSSNAAVPVFGQQLVSPSNPTVPAFGQSLVSPSPPGFMFGSAAPSSISSSPFQFGGQQNQAAPQNLPSFPASNSLVNSGGSFSLGSGGGDKGGRKMVRVSKNKNRRK</sequence>
<evidence type="ECO:0000313" key="2">
    <source>
        <dbReference type="EMBL" id="WOH02333.1"/>
    </source>
</evidence>